<evidence type="ECO:0000313" key="3">
    <source>
        <dbReference type="Proteomes" id="UP001457282"/>
    </source>
</evidence>
<feature type="region of interest" description="Disordered" evidence="1">
    <location>
        <begin position="231"/>
        <end position="251"/>
    </location>
</feature>
<feature type="compositionally biased region" description="Polar residues" evidence="1">
    <location>
        <begin position="158"/>
        <end position="167"/>
    </location>
</feature>
<feature type="compositionally biased region" description="Polar residues" evidence="1">
    <location>
        <begin position="1"/>
        <end position="12"/>
    </location>
</feature>
<protein>
    <submittedName>
        <fullName evidence="2">Uncharacterized protein</fullName>
    </submittedName>
</protein>
<dbReference type="EMBL" id="JBEDUW010000004">
    <property type="protein sequence ID" value="KAK9932117.1"/>
    <property type="molecule type" value="Genomic_DNA"/>
</dbReference>
<evidence type="ECO:0000256" key="1">
    <source>
        <dbReference type="SAM" id="MobiDB-lite"/>
    </source>
</evidence>
<comment type="caution">
    <text evidence="2">The sequence shown here is derived from an EMBL/GenBank/DDBJ whole genome shotgun (WGS) entry which is preliminary data.</text>
</comment>
<feature type="compositionally biased region" description="Low complexity" evidence="1">
    <location>
        <begin position="168"/>
        <end position="180"/>
    </location>
</feature>
<dbReference type="AlphaFoldDB" id="A0AAW1X8R3"/>
<keyword evidence="3" id="KW-1185">Reference proteome</keyword>
<gene>
    <name evidence="2" type="ORF">M0R45_019366</name>
</gene>
<accession>A0AAW1X8R3</accession>
<evidence type="ECO:0000313" key="2">
    <source>
        <dbReference type="EMBL" id="KAK9932117.1"/>
    </source>
</evidence>
<reference evidence="2 3" key="1">
    <citation type="journal article" date="2023" name="G3 (Bethesda)">
        <title>A chromosome-length genome assembly and annotation of blackberry (Rubus argutus, cv. 'Hillquist').</title>
        <authorList>
            <person name="Bruna T."/>
            <person name="Aryal R."/>
            <person name="Dudchenko O."/>
            <person name="Sargent D.J."/>
            <person name="Mead D."/>
            <person name="Buti M."/>
            <person name="Cavallini A."/>
            <person name="Hytonen T."/>
            <person name="Andres J."/>
            <person name="Pham M."/>
            <person name="Weisz D."/>
            <person name="Mascagni F."/>
            <person name="Usai G."/>
            <person name="Natali L."/>
            <person name="Bassil N."/>
            <person name="Fernandez G.E."/>
            <person name="Lomsadze A."/>
            <person name="Armour M."/>
            <person name="Olukolu B."/>
            <person name="Poorten T."/>
            <person name="Britton C."/>
            <person name="Davik J."/>
            <person name="Ashrafi H."/>
            <person name="Aiden E.L."/>
            <person name="Borodovsky M."/>
            <person name="Worthington M."/>
        </authorList>
    </citation>
    <scope>NUCLEOTIDE SEQUENCE [LARGE SCALE GENOMIC DNA]</scope>
    <source>
        <strain evidence="2">PI 553951</strain>
    </source>
</reference>
<feature type="region of interest" description="Disordered" evidence="1">
    <location>
        <begin position="151"/>
        <end position="180"/>
    </location>
</feature>
<name>A0AAW1X8R3_RUBAR</name>
<feature type="region of interest" description="Disordered" evidence="1">
    <location>
        <begin position="1"/>
        <end position="55"/>
    </location>
</feature>
<feature type="region of interest" description="Disordered" evidence="1">
    <location>
        <begin position="97"/>
        <end position="137"/>
    </location>
</feature>
<feature type="compositionally biased region" description="Basic and acidic residues" evidence="1">
    <location>
        <begin position="32"/>
        <end position="47"/>
    </location>
</feature>
<dbReference type="Proteomes" id="UP001457282">
    <property type="component" value="Unassembled WGS sequence"/>
</dbReference>
<feature type="compositionally biased region" description="Basic and acidic residues" evidence="1">
    <location>
        <begin position="195"/>
        <end position="205"/>
    </location>
</feature>
<proteinExistence type="predicted"/>
<organism evidence="2 3">
    <name type="scientific">Rubus argutus</name>
    <name type="common">Southern blackberry</name>
    <dbReference type="NCBI Taxonomy" id="59490"/>
    <lineage>
        <taxon>Eukaryota</taxon>
        <taxon>Viridiplantae</taxon>
        <taxon>Streptophyta</taxon>
        <taxon>Embryophyta</taxon>
        <taxon>Tracheophyta</taxon>
        <taxon>Spermatophyta</taxon>
        <taxon>Magnoliopsida</taxon>
        <taxon>eudicotyledons</taxon>
        <taxon>Gunneridae</taxon>
        <taxon>Pentapetalae</taxon>
        <taxon>rosids</taxon>
        <taxon>fabids</taxon>
        <taxon>Rosales</taxon>
        <taxon>Rosaceae</taxon>
        <taxon>Rosoideae</taxon>
        <taxon>Rosoideae incertae sedis</taxon>
        <taxon>Rubus</taxon>
    </lineage>
</organism>
<sequence length="281" mass="29813">MTLLLGTNPSNTEEGKSHDLPNGDVVKPVPTDGEKVDEQETGKETSKKLSAAAPPFNPSLIPVFGSIPVPVPGFKDHGGILPPPVNIPPMLAVSPVRRSPHQSATARVPYGPRLSGGYNRSGSRVSRNKHSFHNVSPNGFLPYPNGYPMSPNGYLGSPNGNPVTQNGSPTSPVSSDESSPVLTADLGVETNTESAAKETDDKSSIEVECETQPIEGELQEEQSVDNVNVHPEIEEKPIGTDTVPGDTGLEKETSNLVVEEKPSKCWGDYSDNEAEVIEVSS</sequence>
<feature type="region of interest" description="Disordered" evidence="1">
    <location>
        <begin position="187"/>
        <end position="206"/>
    </location>
</feature>